<dbReference type="EMBL" id="JAAZQQ010000001">
    <property type="protein sequence ID" value="NKX43596.1"/>
    <property type="molecule type" value="Genomic_DNA"/>
</dbReference>
<dbReference type="Proteomes" id="UP000526408">
    <property type="component" value="Unassembled WGS sequence"/>
</dbReference>
<sequence>MDGRTALAAEMRARWQELTDDLGGADRMSYAKRSLCERALWLEHWIREAERALAEGRPEDFDVSRWVYASNSLQGIFAKLGLDRVARDVTDLREYMAKAKAGGDG</sequence>
<proteinExistence type="predicted"/>
<evidence type="ECO:0000313" key="2">
    <source>
        <dbReference type="Proteomes" id="UP000526408"/>
    </source>
</evidence>
<evidence type="ECO:0000313" key="1">
    <source>
        <dbReference type="EMBL" id="NKX43596.1"/>
    </source>
</evidence>
<gene>
    <name evidence="1" type="ORF">HCU73_03255</name>
</gene>
<name>A0A7X6GWB0_9RHOB</name>
<protein>
    <submittedName>
        <fullName evidence="1">Uncharacterized protein</fullName>
    </submittedName>
</protein>
<dbReference type="AlphaFoldDB" id="A0A7X6GWB0"/>
<accession>A0A7X6GWB0</accession>
<reference evidence="1 2" key="1">
    <citation type="submission" date="2020-04" db="EMBL/GenBank/DDBJ databases">
        <authorList>
            <person name="Yoon J."/>
        </authorList>
    </citation>
    <scope>NUCLEOTIDE SEQUENCE [LARGE SCALE GENOMIC DNA]</scope>
    <source>
        <strain evidence="1 2">KMU-115</strain>
    </source>
</reference>
<organism evidence="1 2">
    <name type="scientific">Roseicyclus persicicus</name>
    <dbReference type="NCBI Taxonomy" id="2650661"/>
    <lineage>
        <taxon>Bacteria</taxon>
        <taxon>Pseudomonadati</taxon>
        <taxon>Pseudomonadota</taxon>
        <taxon>Alphaproteobacteria</taxon>
        <taxon>Rhodobacterales</taxon>
        <taxon>Roseobacteraceae</taxon>
        <taxon>Roseicyclus</taxon>
    </lineage>
</organism>
<keyword evidence="2" id="KW-1185">Reference proteome</keyword>
<comment type="caution">
    <text evidence="1">The sequence shown here is derived from an EMBL/GenBank/DDBJ whole genome shotgun (WGS) entry which is preliminary data.</text>
</comment>